<name>A0A7I7SFX4_9MYCO</name>
<accession>A0A7I7SFX4</accession>
<evidence type="ECO:0000313" key="1">
    <source>
        <dbReference type="EMBL" id="OSC35711.1"/>
    </source>
</evidence>
<dbReference type="Gene3D" id="3.40.50.300">
    <property type="entry name" value="P-loop containing nucleotide triphosphate hydrolases"/>
    <property type="match status" value="2"/>
</dbReference>
<dbReference type="AlphaFoldDB" id="A0A7I7SFX4"/>
<protein>
    <submittedName>
        <fullName evidence="1">Uncharacterized protein</fullName>
    </submittedName>
</protein>
<organism evidence="1 2">
    <name type="scientific">Mycolicibacillus koreensis</name>
    <dbReference type="NCBI Taxonomy" id="1069220"/>
    <lineage>
        <taxon>Bacteria</taxon>
        <taxon>Bacillati</taxon>
        <taxon>Actinomycetota</taxon>
        <taxon>Actinomycetes</taxon>
        <taxon>Mycobacteriales</taxon>
        <taxon>Mycobacteriaceae</taxon>
        <taxon>Mycolicibacillus</taxon>
    </lineage>
</organism>
<dbReference type="SUPFAM" id="SSF52540">
    <property type="entry name" value="P-loop containing nucleoside triphosphate hydrolases"/>
    <property type="match status" value="1"/>
</dbReference>
<sequence length="919" mass="99225">MWIRSVNAHAFGPLHNQTLELAEGMTVVIGDNESAKSSWHAAIFAALCGRRRGRGKPRADEQRFIDLHKPWGHGDWLVTAQIRLDDGRDIELRQDLAGKIDCHAKDLVLGRDISAEIINDGAPDAATWLGLDRTTFVATACIEQGQMLRVRDHADGLQDYLQRAAATAGAASTANTALDRIDAYAREHVGLDRANTTRPLRAAKDALAARQHDYEQRIRAHDAYLSRVEEVERLHGEAAAAAAQVRAHEAAEAAAAAVEAQNRARRAAELHTRYGDTPPPSGADGDALAHQVSAALTQWRSRPAPPGPPERSASRIQQDIDALPAPPHGDTQEHPSVLQAAERWTRAATQLESYPRPHPETDAAPQVDAHDDELLDLARTLQTPVPEVPAELIDRETRARRAAEQTHSRPSVAVIAAGVAVAVTGSALAATVSRPVGVLALIAGIALMLAGAVHRHRGGTGAVTRDLARAEAHVQAAQAHTADQASRREKAAARCIELGVPADPAALRAIPVARARASALHHEHIRQEELRDALQASAIDLHNALTARGHPPEGSTQEVLRAGVEHYRQACRQRAAQAAQAARRDDLLQQLASTQAVERRVASDEHARAQAAEAVWAAADRCAIVAETAQDTVAALQDWMTRRQSRLADFGTAQQEWAELQALLGGATPADLRRAADDAAARAAELADGVDAELLEAAQQTSSAVNLPALRQAADRASARAHTEEGEVRQMAMNLGSVAEAEEDLARARGELHRVLELKETLELTRTFLEKAQTRVHRDIAPQLAATLRTWLPAVTGGRYTDVLVDPQTLGVQVCGASRRWRRADLLSHGTAEQVYLLLRVALADHLTADHDICPLLLDDVTVHADAVRTDAILDLLLQIAAERQVVIFTQEDQVAAWAHAHLTGPRHAIRDLDPVALD</sequence>
<dbReference type="EMBL" id="NCXO01000002">
    <property type="protein sequence ID" value="OSC35711.1"/>
    <property type="molecule type" value="Genomic_DNA"/>
</dbReference>
<dbReference type="PANTHER" id="PTHR41259">
    <property type="entry name" value="DOUBLE-STRAND BREAK REPAIR RAD50 ATPASE, PUTATIVE-RELATED"/>
    <property type="match status" value="1"/>
</dbReference>
<proteinExistence type="predicted"/>
<comment type="caution">
    <text evidence="1">The sequence shown here is derived from an EMBL/GenBank/DDBJ whole genome shotgun (WGS) entry which is preliminary data.</text>
</comment>
<dbReference type="OrthoDB" id="3177877at2"/>
<dbReference type="RefSeq" id="WP_085301908.1">
    <property type="nucleotide sequence ID" value="NZ_AP022594.1"/>
</dbReference>
<evidence type="ECO:0000313" key="2">
    <source>
        <dbReference type="Proteomes" id="UP000193577"/>
    </source>
</evidence>
<gene>
    <name evidence="1" type="ORF">B8W67_01120</name>
</gene>
<dbReference type="InterPro" id="IPR027417">
    <property type="entry name" value="P-loop_NTPase"/>
</dbReference>
<keyword evidence="2" id="KW-1185">Reference proteome</keyword>
<reference evidence="1 2" key="1">
    <citation type="submission" date="2017-04" db="EMBL/GenBank/DDBJ databases">
        <title>The new phylogeny of genus Mycobacterium.</title>
        <authorList>
            <person name="Tortoli E."/>
            <person name="Trovato A."/>
            <person name="Cirillo D.M."/>
        </authorList>
    </citation>
    <scope>NUCLEOTIDE SEQUENCE [LARGE SCALE GENOMIC DNA]</scope>
    <source>
        <strain evidence="1 2">KCTC 19819</strain>
    </source>
</reference>
<dbReference type="PANTHER" id="PTHR41259:SF1">
    <property type="entry name" value="DOUBLE-STRAND BREAK REPAIR RAD50 ATPASE, PUTATIVE-RELATED"/>
    <property type="match status" value="1"/>
</dbReference>
<dbReference type="Proteomes" id="UP000193577">
    <property type="component" value="Unassembled WGS sequence"/>
</dbReference>